<evidence type="ECO:0000313" key="1">
    <source>
        <dbReference type="EMBL" id="MPM08037.1"/>
    </source>
</evidence>
<comment type="caution">
    <text evidence="1">The sequence shown here is derived from an EMBL/GenBank/DDBJ whole genome shotgun (WGS) entry which is preliminary data.</text>
</comment>
<reference evidence="1" key="1">
    <citation type="submission" date="2019-08" db="EMBL/GenBank/DDBJ databases">
        <authorList>
            <person name="Kucharzyk K."/>
            <person name="Murdoch R.W."/>
            <person name="Higgins S."/>
            <person name="Loffler F."/>
        </authorList>
    </citation>
    <scope>NUCLEOTIDE SEQUENCE</scope>
</reference>
<gene>
    <name evidence="1" type="ORF">SDC9_54349</name>
</gene>
<proteinExistence type="predicted"/>
<organism evidence="1">
    <name type="scientific">bioreactor metagenome</name>
    <dbReference type="NCBI Taxonomy" id="1076179"/>
    <lineage>
        <taxon>unclassified sequences</taxon>
        <taxon>metagenomes</taxon>
        <taxon>ecological metagenomes</taxon>
    </lineage>
</organism>
<protein>
    <submittedName>
        <fullName evidence="1">Uncharacterized protein</fullName>
    </submittedName>
</protein>
<sequence length="77" mass="8745">MKQNDTYEICIEGGPRDRWQDWFEGIELLAVEPQQEAPERTLIIVSANDPSTLFGLLAQIGSLNVRLISVELRPIIH</sequence>
<dbReference type="AlphaFoldDB" id="A0A644WWG6"/>
<accession>A0A644WWG6</accession>
<dbReference type="EMBL" id="VSSQ01001404">
    <property type="protein sequence ID" value="MPM08037.1"/>
    <property type="molecule type" value="Genomic_DNA"/>
</dbReference>
<name>A0A644WWG6_9ZZZZ</name>